<proteinExistence type="predicted"/>
<gene>
    <name evidence="2" type="ORF">L9F63_005415</name>
</gene>
<name>A0AAD7ZE90_DIPPU</name>
<keyword evidence="1" id="KW-1133">Transmembrane helix</keyword>
<evidence type="ECO:0000313" key="2">
    <source>
        <dbReference type="EMBL" id="KAJ9578348.1"/>
    </source>
</evidence>
<dbReference type="AlphaFoldDB" id="A0AAD7ZE90"/>
<reference evidence="2" key="2">
    <citation type="submission" date="2023-05" db="EMBL/GenBank/DDBJ databases">
        <authorList>
            <person name="Fouks B."/>
        </authorList>
    </citation>
    <scope>NUCLEOTIDE SEQUENCE</scope>
    <source>
        <strain evidence="2">Stay&amp;Tobe</strain>
        <tissue evidence="2">Testes</tissue>
    </source>
</reference>
<dbReference type="EMBL" id="JASPKZ010008886">
    <property type="protein sequence ID" value="KAJ9578348.1"/>
    <property type="molecule type" value="Genomic_DNA"/>
</dbReference>
<accession>A0AAD7ZE90</accession>
<keyword evidence="3" id="KW-1185">Reference proteome</keyword>
<evidence type="ECO:0000313" key="3">
    <source>
        <dbReference type="Proteomes" id="UP001233999"/>
    </source>
</evidence>
<evidence type="ECO:0000256" key="1">
    <source>
        <dbReference type="SAM" id="Phobius"/>
    </source>
</evidence>
<keyword evidence="1" id="KW-0472">Membrane</keyword>
<feature type="non-terminal residue" evidence="2">
    <location>
        <position position="1"/>
    </location>
</feature>
<feature type="transmembrane region" description="Helical" evidence="1">
    <location>
        <begin position="51"/>
        <end position="72"/>
    </location>
</feature>
<organism evidence="2 3">
    <name type="scientific">Diploptera punctata</name>
    <name type="common">Pacific beetle cockroach</name>
    <dbReference type="NCBI Taxonomy" id="6984"/>
    <lineage>
        <taxon>Eukaryota</taxon>
        <taxon>Metazoa</taxon>
        <taxon>Ecdysozoa</taxon>
        <taxon>Arthropoda</taxon>
        <taxon>Hexapoda</taxon>
        <taxon>Insecta</taxon>
        <taxon>Pterygota</taxon>
        <taxon>Neoptera</taxon>
        <taxon>Polyneoptera</taxon>
        <taxon>Dictyoptera</taxon>
        <taxon>Blattodea</taxon>
        <taxon>Blaberoidea</taxon>
        <taxon>Blaberidae</taxon>
        <taxon>Diplopterinae</taxon>
        <taxon>Diploptera</taxon>
    </lineage>
</organism>
<comment type="caution">
    <text evidence="2">The sequence shown here is derived from an EMBL/GenBank/DDBJ whole genome shotgun (WGS) entry which is preliminary data.</text>
</comment>
<dbReference type="Proteomes" id="UP001233999">
    <property type="component" value="Unassembled WGS sequence"/>
</dbReference>
<feature type="transmembrane region" description="Helical" evidence="1">
    <location>
        <begin position="27"/>
        <end position="45"/>
    </location>
</feature>
<keyword evidence="1" id="KW-0812">Transmembrane</keyword>
<sequence length="113" mass="12844">KIRNTEAVEINPASRVNAIVCKKDIEIMFFAINRAVFSNVLLFLSHSIPNLLFFTTSQLLWSIVVSLTWFMTGLGNCIDLGRSEVLGSPIFSCREFKQPYNVLNLKLIPLQHM</sequence>
<feature type="non-terminal residue" evidence="2">
    <location>
        <position position="113"/>
    </location>
</feature>
<reference evidence="2" key="1">
    <citation type="journal article" date="2023" name="IScience">
        <title>Live-bearing cockroach genome reveals convergent evolutionary mechanisms linked to viviparity in insects and beyond.</title>
        <authorList>
            <person name="Fouks B."/>
            <person name="Harrison M.C."/>
            <person name="Mikhailova A.A."/>
            <person name="Marchal E."/>
            <person name="English S."/>
            <person name="Carruthers M."/>
            <person name="Jennings E.C."/>
            <person name="Chiamaka E.L."/>
            <person name="Frigard R.A."/>
            <person name="Pippel M."/>
            <person name="Attardo G.M."/>
            <person name="Benoit J.B."/>
            <person name="Bornberg-Bauer E."/>
            <person name="Tobe S.S."/>
        </authorList>
    </citation>
    <scope>NUCLEOTIDE SEQUENCE</scope>
    <source>
        <strain evidence="2">Stay&amp;Tobe</strain>
    </source>
</reference>
<protein>
    <submittedName>
        <fullName evidence="2">Uncharacterized protein</fullName>
    </submittedName>
</protein>